<dbReference type="InterPro" id="IPR036249">
    <property type="entry name" value="Thioredoxin-like_sf"/>
</dbReference>
<accession>A0A844CMG4</accession>
<dbReference type="SUPFAM" id="SSF52833">
    <property type="entry name" value="Thioredoxin-like"/>
    <property type="match status" value="1"/>
</dbReference>
<dbReference type="SUPFAM" id="SSF47616">
    <property type="entry name" value="GST C-terminal domain-like"/>
    <property type="match status" value="1"/>
</dbReference>
<dbReference type="GO" id="GO:0016740">
    <property type="term" value="F:transferase activity"/>
    <property type="evidence" value="ECO:0007669"/>
    <property type="project" value="UniProtKB-KW"/>
</dbReference>
<gene>
    <name evidence="3" type="ORF">FDP25_11115</name>
</gene>
<proteinExistence type="predicted"/>
<dbReference type="SFLD" id="SFLDG00358">
    <property type="entry name" value="Main_(cytGST)"/>
    <property type="match status" value="1"/>
</dbReference>
<evidence type="ECO:0000259" key="1">
    <source>
        <dbReference type="PROSITE" id="PS50404"/>
    </source>
</evidence>
<dbReference type="InterPro" id="IPR036282">
    <property type="entry name" value="Glutathione-S-Trfase_C_sf"/>
</dbReference>
<dbReference type="Proteomes" id="UP000564704">
    <property type="component" value="Unassembled WGS sequence"/>
</dbReference>
<feature type="domain" description="GST N-terminal" evidence="1">
    <location>
        <begin position="1"/>
        <end position="79"/>
    </location>
</feature>
<dbReference type="Pfam" id="PF02798">
    <property type="entry name" value="GST_N"/>
    <property type="match status" value="1"/>
</dbReference>
<dbReference type="PANTHER" id="PTHR44051">
    <property type="entry name" value="GLUTATHIONE S-TRANSFERASE-RELATED"/>
    <property type="match status" value="1"/>
</dbReference>
<keyword evidence="4" id="KW-1185">Reference proteome</keyword>
<dbReference type="OrthoDB" id="7583243at2"/>
<dbReference type="Gene3D" id="1.20.1050.10">
    <property type="match status" value="1"/>
</dbReference>
<dbReference type="AlphaFoldDB" id="A0A844CMG4"/>
<dbReference type="PANTHER" id="PTHR44051:SF8">
    <property type="entry name" value="GLUTATHIONE S-TRANSFERASE GSTA"/>
    <property type="match status" value="1"/>
</dbReference>
<organism evidence="3 4">
    <name type="scientific">Roseovarius bejariae</name>
    <dbReference type="NCBI Taxonomy" id="2576383"/>
    <lineage>
        <taxon>Bacteria</taxon>
        <taxon>Pseudomonadati</taxon>
        <taxon>Pseudomonadota</taxon>
        <taxon>Alphaproteobacteria</taxon>
        <taxon>Rhodobacterales</taxon>
        <taxon>Roseobacteraceae</taxon>
        <taxon>Roseovarius</taxon>
    </lineage>
</organism>
<dbReference type="Gene3D" id="3.40.30.10">
    <property type="entry name" value="Glutaredoxin"/>
    <property type="match status" value="1"/>
</dbReference>
<dbReference type="InterPro" id="IPR040079">
    <property type="entry name" value="Glutathione_S-Trfase"/>
</dbReference>
<protein>
    <submittedName>
        <fullName evidence="3">Glutathione S-transferase family protein</fullName>
    </submittedName>
</protein>
<comment type="caution">
    <text evidence="3">The sequence shown here is derived from an EMBL/GenBank/DDBJ whole genome shotgun (WGS) entry which is preliminary data.</text>
</comment>
<dbReference type="SFLD" id="SFLDG01150">
    <property type="entry name" value="Main.1:_Beta-like"/>
    <property type="match status" value="1"/>
</dbReference>
<name>A0A844CMG4_9RHOB</name>
<keyword evidence="3" id="KW-0808">Transferase</keyword>
<dbReference type="EMBL" id="SZWE01000001">
    <property type="protein sequence ID" value="MRU15977.1"/>
    <property type="molecule type" value="Genomic_DNA"/>
</dbReference>
<dbReference type="SFLD" id="SFLDS00019">
    <property type="entry name" value="Glutathione_Transferase_(cytos"/>
    <property type="match status" value="1"/>
</dbReference>
<reference evidence="3 4" key="1">
    <citation type="submission" date="2019-05" db="EMBL/GenBank/DDBJ databases">
        <title>Roseovarius bejariae sp. nov., a moderately halophylic bacterium isolated from a saline soil in Rambla Salada (Murcia).</title>
        <authorList>
            <person name="Castro D.J."/>
            <person name="Gomez-Altuve A."/>
            <person name="Reina J.C."/>
            <person name="Rodriguez M."/>
            <person name="Sampedro I."/>
            <person name="Llamas I."/>
            <person name="Martinez-Checa F."/>
        </authorList>
    </citation>
    <scope>NUCLEOTIDE SEQUENCE [LARGE SCALE GENOMIC DNA]</scope>
    <source>
        <strain evidence="3 4">A21</strain>
    </source>
</reference>
<evidence type="ECO:0000313" key="3">
    <source>
        <dbReference type="EMBL" id="MRU15977.1"/>
    </source>
</evidence>
<evidence type="ECO:0000259" key="2">
    <source>
        <dbReference type="PROSITE" id="PS50405"/>
    </source>
</evidence>
<feature type="domain" description="GST C-terminal" evidence="2">
    <location>
        <begin position="84"/>
        <end position="205"/>
    </location>
</feature>
<dbReference type="InterPro" id="IPR010987">
    <property type="entry name" value="Glutathione-S-Trfase_C-like"/>
</dbReference>
<dbReference type="CDD" id="cd03057">
    <property type="entry name" value="GST_N_Beta"/>
    <property type="match status" value="1"/>
</dbReference>
<evidence type="ECO:0000313" key="4">
    <source>
        <dbReference type="Proteomes" id="UP000564704"/>
    </source>
</evidence>
<sequence>MKFYYAPKTISVATAVMLEETGLSYEGIKVDFANQEQTSPEYLAINPKGRVPSIVTDAGILTETGAILEYLATQAPDKVTLPTDPWAAAQLRSVMYYLASTFHVNHGHLRRGHRWANEESSFRDMAAKVPETMAASARFIEENCALSPFVMGGALTPADPWLFAICTWLDGDGVDIRNTPKLAAHFDMMNARPSVAAVRKMGILD</sequence>
<dbReference type="InterPro" id="IPR004045">
    <property type="entry name" value="Glutathione_S-Trfase_N"/>
</dbReference>
<dbReference type="PROSITE" id="PS50405">
    <property type="entry name" value="GST_CTER"/>
    <property type="match status" value="1"/>
</dbReference>
<dbReference type="RefSeq" id="WP_154151713.1">
    <property type="nucleotide sequence ID" value="NZ_SZWE01000001.1"/>
</dbReference>
<dbReference type="PROSITE" id="PS50404">
    <property type="entry name" value="GST_NTER"/>
    <property type="match status" value="1"/>
</dbReference>
<dbReference type="CDD" id="cd03188">
    <property type="entry name" value="GST_C_Beta"/>
    <property type="match status" value="1"/>
</dbReference>